<proteinExistence type="inferred from homology"/>
<organism evidence="7 8">
    <name type="scientific">Prauserella rugosa</name>
    <dbReference type="NCBI Taxonomy" id="43354"/>
    <lineage>
        <taxon>Bacteria</taxon>
        <taxon>Bacillati</taxon>
        <taxon>Actinomycetota</taxon>
        <taxon>Actinomycetes</taxon>
        <taxon>Pseudonocardiales</taxon>
        <taxon>Pseudonocardiaceae</taxon>
        <taxon>Prauserella</taxon>
    </lineage>
</organism>
<dbReference type="GO" id="GO:0003677">
    <property type="term" value="F:DNA binding"/>
    <property type="evidence" value="ECO:0007669"/>
    <property type="project" value="UniProtKB-KW"/>
</dbReference>
<gene>
    <name evidence="7" type="ORF">JD82_03991</name>
</gene>
<evidence type="ECO:0000256" key="2">
    <source>
        <dbReference type="ARBA" id="ARBA00023015"/>
    </source>
</evidence>
<name>A0A660CJR0_9PSEU</name>
<accession>A0A660CJR0</accession>
<dbReference type="InterPro" id="IPR058163">
    <property type="entry name" value="LysR-type_TF_proteobact-type"/>
</dbReference>
<dbReference type="PROSITE" id="PS50931">
    <property type="entry name" value="HTH_LYSR"/>
    <property type="match status" value="1"/>
</dbReference>
<dbReference type="InterPro" id="IPR000847">
    <property type="entry name" value="LysR_HTH_N"/>
</dbReference>
<keyword evidence="2" id="KW-0805">Transcription regulation</keyword>
<comment type="caution">
    <text evidence="7">The sequence shown here is derived from an EMBL/GenBank/DDBJ whole genome shotgun (WGS) entry which is preliminary data.</text>
</comment>
<reference evidence="7 8" key="1">
    <citation type="submission" date="2019-07" db="EMBL/GenBank/DDBJ databases">
        <title>R&amp;d 2014.</title>
        <authorList>
            <person name="Klenk H.-P."/>
        </authorList>
    </citation>
    <scope>NUCLEOTIDE SEQUENCE [LARGE SCALE GENOMIC DNA]</scope>
    <source>
        <strain evidence="7 8">DSM 43194</strain>
    </source>
</reference>
<evidence type="ECO:0000259" key="6">
    <source>
        <dbReference type="PROSITE" id="PS50931"/>
    </source>
</evidence>
<dbReference type="Pfam" id="PF03466">
    <property type="entry name" value="LysR_substrate"/>
    <property type="match status" value="1"/>
</dbReference>
<feature type="region of interest" description="Disordered" evidence="5">
    <location>
        <begin position="316"/>
        <end position="335"/>
    </location>
</feature>
<dbReference type="Gene3D" id="1.10.10.10">
    <property type="entry name" value="Winged helix-like DNA-binding domain superfamily/Winged helix DNA-binding domain"/>
    <property type="match status" value="1"/>
</dbReference>
<feature type="domain" description="HTH lysR-type" evidence="6">
    <location>
        <begin position="26"/>
        <end position="80"/>
    </location>
</feature>
<keyword evidence="4" id="KW-0804">Transcription</keyword>
<dbReference type="InterPro" id="IPR036390">
    <property type="entry name" value="WH_DNA-bd_sf"/>
</dbReference>
<dbReference type="Gene3D" id="3.40.190.290">
    <property type="match status" value="1"/>
</dbReference>
<dbReference type="SUPFAM" id="SSF53850">
    <property type="entry name" value="Periplasmic binding protein-like II"/>
    <property type="match status" value="1"/>
</dbReference>
<keyword evidence="8" id="KW-1185">Reference proteome</keyword>
<evidence type="ECO:0000256" key="5">
    <source>
        <dbReference type="SAM" id="MobiDB-lite"/>
    </source>
</evidence>
<evidence type="ECO:0000256" key="4">
    <source>
        <dbReference type="ARBA" id="ARBA00023163"/>
    </source>
</evidence>
<evidence type="ECO:0000256" key="3">
    <source>
        <dbReference type="ARBA" id="ARBA00023125"/>
    </source>
</evidence>
<sequence length="335" mass="36475">MWRKPAGRLGVRNQCKAGGNVPAPGDDLEFFTTLVAAGTMTEAARHWGVSVSAISRRLRALEERLGVQLATRGSRTLVLTPEGERYRARGAEILQQVRDLETAIGGDPGHLSGPVRVVSTAGLGRCHIAPLLREFRAVHPLVDCSLELTSLPLSAVRPSYDVGVHVGPVPDSARAMRRLLRNRRVVVASPAYLERRGAPQDLRELRDHDCLVLREHEGEFSWRFVVDGRELAVPVRGGLTCNDGIALTDWCLAGAGLAMRSLWHVRRYLDEGSLVQVLPQIPTPPADVVALFDADARVPPRVQALVDFLGDRLPARVSGSGSGPRGSPRPRPGRR</sequence>
<dbReference type="AlphaFoldDB" id="A0A660CJR0"/>
<dbReference type="Proteomes" id="UP000317303">
    <property type="component" value="Unassembled WGS sequence"/>
</dbReference>
<dbReference type="InterPro" id="IPR005119">
    <property type="entry name" value="LysR_subst-bd"/>
</dbReference>
<dbReference type="FunFam" id="1.10.10.10:FF:000001">
    <property type="entry name" value="LysR family transcriptional regulator"/>
    <property type="match status" value="1"/>
</dbReference>
<dbReference type="SUPFAM" id="SSF46785">
    <property type="entry name" value="Winged helix' DNA-binding domain"/>
    <property type="match status" value="1"/>
</dbReference>
<dbReference type="Pfam" id="PF00126">
    <property type="entry name" value="HTH_1"/>
    <property type="match status" value="1"/>
</dbReference>
<dbReference type="EMBL" id="VLJV01000001">
    <property type="protein sequence ID" value="TWH22117.1"/>
    <property type="molecule type" value="Genomic_DNA"/>
</dbReference>
<keyword evidence="3 7" id="KW-0238">DNA-binding</keyword>
<evidence type="ECO:0000313" key="8">
    <source>
        <dbReference type="Proteomes" id="UP000317303"/>
    </source>
</evidence>
<dbReference type="PANTHER" id="PTHR30537:SF5">
    <property type="entry name" value="HTH-TYPE TRANSCRIPTIONAL ACTIVATOR TTDR-RELATED"/>
    <property type="match status" value="1"/>
</dbReference>
<evidence type="ECO:0000256" key="1">
    <source>
        <dbReference type="ARBA" id="ARBA00009437"/>
    </source>
</evidence>
<protein>
    <submittedName>
        <fullName evidence="7">DNA-binding transcriptional LysR family regulator</fullName>
    </submittedName>
</protein>
<comment type="similarity">
    <text evidence="1">Belongs to the LysR transcriptional regulatory family.</text>
</comment>
<evidence type="ECO:0000313" key="7">
    <source>
        <dbReference type="EMBL" id="TWH22117.1"/>
    </source>
</evidence>
<dbReference type="PANTHER" id="PTHR30537">
    <property type="entry name" value="HTH-TYPE TRANSCRIPTIONAL REGULATOR"/>
    <property type="match status" value="1"/>
</dbReference>
<dbReference type="GO" id="GO:0003700">
    <property type="term" value="F:DNA-binding transcription factor activity"/>
    <property type="evidence" value="ECO:0007669"/>
    <property type="project" value="InterPro"/>
</dbReference>
<dbReference type="InterPro" id="IPR036388">
    <property type="entry name" value="WH-like_DNA-bd_sf"/>
</dbReference>